<dbReference type="Proteomes" id="UP000178186">
    <property type="component" value="Unassembled WGS sequence"/>
</dbReference>
<accession>A0A1G2H1T2</accession>
<protein>
    <recommendedName>
        <fullName evidence="5">Glycosyl transferase family 1 domain-containing protein</fullName>
    </recommendedName>
</protein>
<evidence type="ECO:0000313" key="4">
    <source>
        <dbReference type="Proteomes" id="UP000178186"/>
    </source>
</evidence>
<evidence type="ECO:0008006" key="5">
    <source>
        <dbReference type="Google" id="ProtNLM"/>
    </source>
</evidence>
<organism evidence="3 4">
    <name type="scientific">Candidatus Ryanbacteria bacterium RIFCSPLOWO2_02_FULL_45_11c</name>
    <dbReference type="NCBI Taxonomy" id="1802128"/>
    <lineage>
        <taxon>Bacteria</taxon>
        <taxon>Candidatus Ryaniibacteriota</taxon>
    </lineage>
</organism>
<dbReference type="SUPFAM" id="SSF53756">
    <property type="entry name" value="UDP-Glycosyltransferase/glycogen phosphorylase"/>
    <property type="match status" value="1"/>
</dbReference>
<dbReference type="Gene3D" id="3.40.50.2000">
    <property type="entry name" value="Glycogen Phosphorylase B"/>
    <property type="match status" value="2"/>
</dbReference>
<dbReference type="AlphaFoldDB" id="A0A1G2H1T2"/>
<dbReference type="EMBL" id="MHNY01000012">
    <property type="protein sequence ID" value="OGZ56432.1"/>
    <property type="molecule type" value="Genomic_DNA"/>
</dbReference>
<gene>
    <name evidence="3" type="ORF">A3H64_01975</name>
</gene>
<dbReference type="STRING" id="1802128.A3H64_01975"/>
<evidence type="ECO:0000256" key="2">
    <source>
        <dbReference type="ARBA" id="ARBA00022679"/>
    </source>
</evidence>
<dbReference type="PANTHER" id="PTHR12526:SF510">
    <property type="entry name" value="D-INOSITOL 3-PHOSPHATE GLYCOSYLTRANSFERASE"/>
    <property type="match status" value="1"/>
</dbReference>
<dbReference type="CDD" id="cd03801">
    <property type="entry name" value="GT4_PimA-like"/>
    <property type="match status" value="1"/>
</dbReference>
<dbReference type="Pfam" id="PF13692">
    <property type="entry name" value="Glyco_trans_1_4"/>
    <property type="match status" value="1"/>
</dbReference>
<comment type="caution">
    <text evidence="3">The sequence shown here is derived from an EMBL/GenBank/DDBJ whole genome shotgun (WGS) entry which is preliminary data.</text>
</comment>
<proteinExistence type="predicted"/>
<evidence type="ECO:0000256" key="1">
    <source>
        <dbReference type="ARBA" id="ARBA00022676"/>
    </source>
</evidence>
<dbReference type="GO" id="GO:0016757">
    <property type="term" value="F:glycosyltransferase activity"/>
    <property type="evidence" value="ECO:0007669"/>
    <property type="project" value="UniProtKB-KW"/>
</dbReference>
<sequence>MNILFFTKGDRKVGSSRLRVWLIAEELQAKYGLHYEVFHSVHYSVFSFTVARFRIFSEIFSKIRDTQHQILFVHKSLYPWDVVLLILAGRFLLRKRLVYDLDDAEWEHSFLKTWLLTKSAHAVFCGSHPILEWVEKHTPHAFFIPTVVDAVLYKSFSVQHKKRQQVTIGWVGVGRGYFQDGHFGILKPALDELWRKGLSFRFVVLGAQNHQPLKDYFNEEAYETIFVDELDWAGRASVPRAIHEYQFDIGVMPILDTPFDRAKCAFKAIEYMACGVPSVASRVGEATYLIQEGKNGFLAGNTDEWMHALQRLIEDADLRGAMGKQAQETITLHYSYEHTISQIYEILNTQ</sequence>
<dbReference type="PANTHER" id="PTHR12526">
    <property type="entry name" value="GLYCOSYLTRANSFERASE"/>
    <property type="match status" value="1"/>
</dbReference>
<keyword evidence="1" id="KW-0328">Glycosyltransferase</keyword>
<name>A0A1G2H1T2_9BACT</name>
<keyword evidence="2" id="KW-0808">Transferase</keyword>
<reference evidence="3 4" key="1">
    <citation type="journal article" date="2016" name="Nat. Commun.">
        <title>Thousands of microbial genomes shed light on interconnected biogeochemical processes in an aquifer system.</title>
        <authorList>
            <person name="Anantharaman K."/>
            <person name="Brown C.T."/>
            <person name="Hug L.A."/>
            <person name="Sharon I."/>
            <person name="Castelle C.J."/>
            <person name="Probst A.J."/>
            <person name="Thomas B.C."/>
            <person name="Singh A."/>
            <person name="Wilkins M.J."/>
            <person name="Karaoz U."/>
            <person name="Brodie E.L."/>
            <person name="Williams K.H."/>
            <person name="Hubbard S.S."/>
            <person name="Banfield J.F."/>
        </authorList>
    </citation>
    <scope>NUCLEOTIDE SEQUENCE [LARGE SCALE GENOMIC DNA]</scope>
</reference>
<evidence type="ECO:0000313" key="3">
    <source>
        <dbReference type="EMBL" id="OGZ56432.1"/>
    </source>
</evidence>